<reference evidence="4" key="1">
    <citation type="submission" date="2013-12" db="EMBL/GenBank/DDBJ databases">
        <title>The Genome Sequence of Aphanomyces invadans NJM9701.</title>
        <authorList>
            <consortium name="The Broad Institute Genomics Platform"/>
            <person name="Russ C."/>
            <person name="Tyler B."/>
            <person name="van West P."/>
            <person name="Dieguez-Uribeondo J."/>
            <person name="Young S.K."/>
            <person name="Zeng Q."/>
            <person name="Gargeya S."/>
            <person name="Fitzgerald M."/>
            <person name="Abouelleil A."/>
            <person name="Alvarado L."/>
            <person name="Chapman S.B."/>
            <person name="Gainer-Dewar J."/>
            <person name="Goldberg J."/>
            <person name="Griggs A."/>
            <person name="Gujja S."/>
            <person name="Hansen M."/>
            <person name="Howarth C."/>
            <person name="Imamovic A."/>
            <person name="Ireland A."/>
            <person name="Larimer J."/>
            <person name="McCowan C."/>
            <person name="Murphy C."/>
            <person name="Pearson M."/>
            <person name="Poon T.W."/>
            <person name="Priest M."/>
            <person name="Roberts A."/>
            <person name="Saif S."/>
            <person name="Shea T."/>
            <person name="Sykes S."/>
            <person name="Wortman J."/>
            <person name="Nusbaum C."/>
            <person name="Birren B."/>
        </authorList>
    </citation>
    <scope>NUCLEOTIDE SEQUENCE [LARGE SCALE GENOMIC DNA]</scope>
    <source>
        <strain evidence="4">NJM9701</strain>
    </source>
</reference>
<dbReference type="InterPro" id="IPR021067">
    <property type="entry name" value="Glycosyltransferase"/>
</dbReference>
<dbReference type="Pfam" id="PF11397">
    <property type="entry name" value="GlcNAc"/>
    <property type="match status" value="1"/>
</dbReference>
<feature type="chain" id="PRO_5001534594" description="Glycosyltransferase 2-like domain-containing protein" evidence="3">
    <location>
        <begin position="18"/>
        <end position="599"/>
    </location>
</feature>
<evidence type="ECO:0000313" key="4">
    <source>
        <dbReference type="EMBL" id="ETV97078.1"/>
    </source>
</evidence>
<feature type="coiled-coil region" evidence="1">
    <location>
        <begin position="460"/>
        <end position="494"/>
    </location>
</feature>
<dbReference type="PANTHER" id="PTHR34496:SF6">
    <property type="entry name" value="GLYCOSYLTRANSFERASE 2-LIKE DOMAIN-CONTAINING PROTEIN"/>
    <property type="match status" value="1"/>
</dbReference>
<dbReference type="VEuPathDB" id="FungiDB:H310_09899"/>
<dbReference type="PANTHER" id="PTHR34496">
    <property type="entry name" value="GLCNAC TRANSFERASE-RELATED"/>
    <property type="match status" value="1"/>
</dbReference>
<evidence type="ECO:0000256" key="3">
    <source>
        <dbReference type="SAM" id="SignalP"/>
    </source>
</evidence>
<gene>
    <name evidence="4" type="ORF">H310_09899</name>
</gene>
<feature type="signal peptide" evidence="3">
    <location>
        <begin position="1"/>
        <end position="17"/>
    </location>
</feature>
<keyword evidence="2" id="KW-0812">Transmembrane</keyword>
<protein>
    <recommendedName>
        <fullName evidence="5">Glycosyltransferase 2-like domain-containing protein</fullName>
    </recommendedName>
</protein>
<accession>A0A024TSS9</accession>
<sequence>MQACLLLLVPLVALAMGETPTERPYLKFANPNHNETVEHNVYLDPSVQNIPLAFDQADLRPPLPRVPKVFDIFVAISNYRDSVRCGYAVWTAFARADHPEHVFFGIVDQTLPGDSKCLDEYCKLANVTWPNETCKYSSHIKIDAVNASLSKGPAVARSRQRAMIDDQEFCMSIDAHTQYVYNWDTLIVEDWKLTENEMAVLSNYPLSYAHIGPNFTVPTVPMSRHLCMYGNRPLPNDIPILWPTFITNSERPQMQAFWGGGMSFSKCHAEKRAPIDGHLTWVFMGEEYIRAMQLWTRGYDLYSPSRPRSVLFHNYTDDGAKKSFYENAKDKTKEYHETLLGYNRLRAALKFPFSGEVDFEDMETYYGSPVRTLEMYLNFSKISNTDPKTLDDWPCDQLHWVPYSVPEQIEALLPGWKQYDTSSRAPGRHNSGGSIRGDEDGVVAVNSTAIQLLVDKLNQVLASESMLAQVKKEIHEAQKQMEDATEMSDITLREVVAKLGDVVSRLDALAAQETTNVRDMQPGGVVDTLHSPVPILRPASTDHPWELVLKQQHQAFVGFAVGGALVAVVVLATVWVTRHRANKYTAVETVEDGPSSTWE</sequence>
<dbReference type="EMBL" id="KI913974">
    <property type="protein sequence ID" value="ETV97078.1"/>
    <property type="molecule type" value="Genomic_DNA"/>
</dbReference>
<keyword evidence="3" id="KW-0732">Signal</keyword>
<dbReference type="RefSeq" id="XP_008874324.1">
    <property type="nucleotide sequence ID" value="XM_008876102.1"/>
</dbReference>
<evidence type="ECO:0000256" key="2">
    <source>
        <dbReference type="SAM" id="Phobius"/>
    </source>
</evidence>
<dbReference type="AlphaFoldDB" id="A0A024TSS9"/>
<dbReference type="OrthoDB" id="65124at2759"/>
<dbReference type="GeneID" id="20086949"/>
<keyword evidence="1" id="KW-0175">Coiled coil</keyword>
<keyword evidence="2" id="KW-1133">Transmembrane helix</keyword>
<evidence type="ECO:0008006" key="5">
    <source>
        <dbReference type="Google" id="ProtNLM"/>
    </source>
</evidence>
<name>A0A024TSS9_9STRA</name>
<organism evidence="4">
    <name type="scientific">Aphanomyces invadans</name>
    <dbReference type="NCBI Taxonomy" id="157072"/>
    <lineage>
        <taxon>Eukaryota</taxon>
        <taxon>Sar</taxon>
        <taxon>Stramenopiles</taxon>
        <taxon>Oomycota</taxon>
        <taxon>Saprolegniomycetes</taxon>
        <taxon>Saprolegniales</taxon>
        <taxon>Verrucalvaceae</taxon>
        <taxon>Aphanomyces</taxon>
    </lineage>
</organism>
<proteinExistence type="predicted"/>
<keyword evidence="2" id="KW-0472">Membrane</keyword>
<evidence type="ECO:0000256" key="1">
    <source>
        <dbReference type="SAM" id="Coils"/>
    </source>
</evidence>
<dbReference type="eggNOG" id="ENOG502RYTE">
    <property type="taxonomic scope" value="Eukaryota"/>
</dbReference>
<feature type="transmembrane region" description="Helical" evidence="2">
    <location>
        <begin position="556"/>
        <end position="576"/>
    </location>
</feature>